<dbReference type="OrthoDB" id="9785240at2"/>
<dbReference type="SMART" id="SM00487">
    <property type="entry name" value="DEXDc"/>
    <property type="match status" value="1"/>
</dbReference>
<dbReference type="PROSITE" id="PS00039">
    <property type="entry name" value="DEAD_ATP_HELICASE"/>
    <property type="match status" value="1"/>
</dbReference>
<dbReference type="InterPro" id="IPR044742">
    <property type="entry name" value="DEAD/DEAH_RhlB"/>
</dbReference>
<dbReference type="InterPro" id="IPR014001">
    <property type="entry name" value="Helicase_ATP-bd"/>
</dbReference>
<dbReference type="EMBL" id="FQWT01000005">
    <property type="protein sequence ID" value="SHH61410.1"/>
    <property type="molecule type" value="Genomic_DNA"/>
</dbReference>
<dbReference type="InterPro" id="IPR000629">
    <property type="entry name" value="RNA-helicase_DEAD-box_CS"/>
</dbReference>
<dbReference type="PANTHER" id="PTHR47959:SF13">
    <property type="entry name" value="ATP-DEPENDENT RNA HELICASE RHLE"/>
    <property type="match status" value="1"/>
</dbReference>
<dbReference type="STRING" id="421058.SAMN05421866_3191"/>
<dbReference type="Pfam" id="PF00270">
    <property type="entry name" value="DEAD"/>
    <property type="match status" value="1"/>
</dbReference>
<evidence type="ECO:0000259" key="6">
    <source>
        <dbReference type="PROSITE" id="PS51192"/>
    </source>
</evidence>
<evidence type="ECO:0000256" key="5">
    <source>
        <dbReference type="PROSITE-ProRule" id="PRU00552"/>
    </source>
</evidence>
<evidence type="ECO:0000256" key="1">
    <source>
        <dbReference type="ARBA" id="ARBA00022741"/>
    </source>
</evidence>
<name>A0A1M5UEP8_9FLAO</name>
<evidence type="ECO:0000256" key="4">
    <source>
        <dbReference type="ARBA" id="ARBA00022840"/>
    </source>
</evidence>
<keyword evidence="3 8" id="KW-0347">Helicase</keyword>
<dbReference type="RefSeq" id="WP_083538956.1">
    <property type="nucleotide sequence ID" value="NZ_FQWT01000005.1"/>
</dbReference>
<evidence type="ECO:0000313" key="9">
    <source>
        <dbReference type="Proteomes" id="UP000184047"/>
    </source>
</evidence>
<organism evidence="8 9">
    <name type="scientific">Chryseobacterium oranimense</name>
    <dbReference type="NCBI Taxonomy" id="421058"/>
    <lineage>
        <taxon>Bacteria</taxon>
        <taxon>Pseudomonadati</taxon>
        <taxon>Bacteroidota</taxon>
        <taxon>Flavobacteriia</taxon>
        <taxon>Flavobacteriales</taxon>
        <taxon>Weeksellaceae</taxon>
        <taxon>Chryseobacterium group</taxon>
        <taxon>Chryseobacterium</taxon>
    </lineage>
</organism>
<dbReference type="SUPFAM" id="SSF52540">
    <property type="entry name" value="P-loop containing nucleoside triphosphate hydrolases"/>
    <property type="match status" value="1"/>
</dbReference>
<dbReference type="PANTHER" id="PTHR47959">
    <property type="entry name" value="ATP-DEPENDENT RNA HELICASE RHLE-RELATED"/>
    <property type="match status" value="1"/>
</dbReference>
<dbReference type="PROSITE" id="PS51195">
    <property type="entry name" value="Q_MOTIF"/>
    <property type="match status" value="1"/>
</dbReference>
<accession>A0A1M5UEP8</accession>
<evidence type="ECO:0000259" key="7">
    <source>
        <dbReference type="PROSITE" id="PS51195"/>
    </source>
</evidence>
<evidence type="ECO:0000256" key="2">
    <source>
        <dbReference type="ARBA" id="ARBA00022801"/>
    </source>
</evidence>
<dbReference type="GO" id="GO:0005524">
    <property type="term" value="F:ATP binding"/>
    <property type="evidence" value="ECO:0007669"/>
    <property type="project" value="UniProtKB-KW"/>
</dbReference>
<proteinExistence type="predicted"/>
<dbReference type="GO" id="GO:0016787">
    <property type="term" value="F:hydrolase activity"/>
    <property type="evidence" value="ECO:0007669"/>
    <property type="project" value="UniProtKB-KW"/>
</dbReference>
<protein>
    <submittedName>
        <fullName evidence="8">ATP-dependent RNA helicase RhlE</fullName>
    </submittedName>
</protein>
<gene>
    <name evidence="8" type="ORF">SAMN05421866_3191</name>
</gene>
<keyword evidence="2" id="KW-0378">Hydrolase</keyword>
<dbReference type="Gene3D" id="3.40.50.300">
    <property type="entry name" value="P-loop containing nucleotide triphosphate hydrolases"/>
    <property type="match status" value="1"/>
</dbReference>
<dbReference type="Proteomes" id="UP000184047">
    <property type="component" value="Unassembled WGS sequence"/>
</dbReference>
<keyword evidence="1" id="KW-0547">Nucleotide-binding</keyword>
<dbReference type="GO" id="GO:0003676">
    <property type="term" value="F:nucleic acid binding"/>
    <property type="evidence" value="ECO:0007669"/>
    <property type="project" value="InterPro"/>
</dbReference>
<dbReference type="AlphaFoldDB" id="A0A1M5UEP8"/>
<sequence length="206" mass="23147">MSFKSLNLIDPIVRAVTEAGYSKPTELQYMAVSPILAGRDIIGHAQTGTGKTAAFAMPILQLLKRNTSDHKEIRILILTPTRELVLQLEEHFKIYSKYLPLSQLSIFDGVLSGSQLAALGKRVDILIATPERLLDLLSQRHIDFSKIEILVLDEADRMLDMGFSDDVKKILKLISPKRQTLFFSATMPLNVRKFADTMLKNPIEII</sequence>
<dbReference type="InterPro" id="IPR050079">
    <property type="entry name" value="DEAD_box_RNA_helicase"/>
</dbReference>
<dbReference type="GO" id="GO:0003724">
    <property type="term" value="F:RNA helicase activity"/>
    <property type="evidence" value="ECO:0007669"/>
    <property type="project" value="InterPro"/>
</dbReference>
<dbReference type="PROSITE" id="PS51192">
    <property type="entry name" value="HELICASE_ATP_BIND_1"/>
    <property type="match status" value="1"/>
</dbReference>
<dbReference type="GO" id="GO:0005829">
    <property type="term" value="C:cytosol"/>
    <property type="evidence" value="ECO:0007669"/>
    <property type="project" value="TreeGrafter"/>
</dbReference>
<evidence type="ECO:0000313" key="8">
    <source>
        <dbReference type="EMBL" id="SHH61410.1"/>
    </source>
</evidence>
<feature type="short sequence motif" description="Q motif" evidence="5">
    <location>
        <begin position="1"/>
        <end position="29"/>
    </location>
</feature>
<dbReference type="InterPro" id="IPR027417">
    <property type="entry name" value="P-loop_NTPase"/>
</dbReference>
<dbReference type="InterPro" id="IPR011545">
    <property type="entry name" value="DEAD/DEAH_box_helicase_dom"/>
</dbReference>
<keyword evidence="9" id="KW-1185">Reference proteome</keyword>
<dbReference type="InterPro" id="IPR014014">
    <property type="entry name" value="RNA_helicase_DEAD_Q_motif"/>
</dbReference>
<keyword evidence="4" id="KW-0067">ATP-binding</keyword>
<evidence type="ECO:0000256" key="3">
    <source>
        <dbReference type="ARBA" id="ARBA00022806"/>
    </source>
</evidence>
<feature type="domain" description="Helicase ATP-binding" evidence="6">
    <location>
        <begin position="32"/>
        <end position="205"/>
    </location>
</feature>
<dbReference type="CDD" id="cd00268">
    <property type="entry name" value="DEADc"/>
    <property type="match status" value="1"/>
</dbReference>
<reference evidence="9" key="1">
    <citation type="submission" date="2016-11" db="EMBL/GenBank/DDBJ databases">
        <authorList>
            <person name="Varghese N."/>
            <person name="Submissions S."/>
        </authorList>
    </citation>
    <scope>NUCLEOTIDE SEQUENCE [LARGE SCALE GENOMIC DNA]</scope>
    <source>
        <strain evidence="9">DSM 19055</strain>
    </source>
</reference>
<feature type="domain" description="DEAD-box RNA helicase Q" evidence="7">
    <location>
        <begin position="1"/>
        <end position="29"/>
    </location>
</feature>